<dbReference type="NCBIfam" id="TIGR00049">
    <property type="entry name" value="iron-sulfur cluster assembly accessory protein"/>
    <property type="match status" value="1"/>
</dbReference>
<proteinExistence type="inferred from homology"/>
<evidence type="ECO:0000256" key="4">
    <source>
        <dbReference type="ARBA" id="ARBA00023004"/>
    </source>
</evidence>
<dbReference type="PANTHER" id="PTHR43011:SF1">
    <property type="entry name" value="IRON-SULFUR CLUSTER ASSEMBLY 2 HOMOLOG, MITOCHONDRIAL"/>
    <property type="match status" value="1"/>
</dbReference>
<dbReference type="FunFam" id="2.60.300.12:FF:000006">
    <property type="entry name" value="Iron-sulfur cluster assembly 2 mitochondrial"/>
    <property type="match status" value="1"/>
</dbReference>
<sequence length="169" mass="18759">MAVSGLLKMQSLRSISRYLGLQQVNQKLLNPCSQCCRQRACILLTRQFSSEANSEVKIAADSVNITNRCVERLKKITADEKGLFLRISVEGGGCSGFQYKFELDKNMTEEDVVIEKDGVKIITDTDSVEFLKNSTVDFTEELIRSSFQVVNNPNAEQGCSCGASFSLKL</sequence>
<evidence type="ECO:0000259" key="10">
    <source>
        <dbReference type="Pfam" id="PF01521"/>
    </source>
</evidence>
<reference evidence="12" key="1">
    <citation type="submission" date="2025-08" db="UniProtKB">
        <authorList>
            <consortium name="RefSeq"/>
        </authorList>
    </citation>
    <scope>IDENTIFICATION</scope>
    <source>
        <tissue evidence="12">Gonads</tissue>
    </source>
</reference>
<keyword evidence="5" id="KW-0496">Mitochondrion</keyword>
<dbReference type="RefSeq" id="XP_013409853.1">
    <property type="nucleotide sequence ID" value="XM_013554399.2"/>
</dbReference>
<evidence type="ECO:0000256" key="1">
    <source>
        <dbReference type="ARBA" id="ARBA00004173"/>
    </source>
</evidence>
<protein>
    <recommendedName>
        <fullName evidence="7">Iron-sulfur cluster assembly 2 homolog, mitochondrial</fullName>
    </recommendedName>
    <alternativeName>
        <fullName evidence="8">HESB-like domain-containing protein 1</fullName>
    </alternativeName>
</protein>
<dbReference type="OrthoDB" id="1938621at2759"/>
<dbReference type="InterPro" id="IPR016092">
    <property type="entry name" value="ATAP"/>
</dbReference>
<dbReference type="GO" id="GO:0051537">
    <property type="term" value="F:2 iron, 2 sulfur cluster binding"/>
    <property type="evidence" value="ECO:0007669"/>
    <property type="project" value="TreeGrafter"/>
</dbReference>
<dbReference type="KEGG" id="lak:106173310"/>
<dbReference type="InParanoid" id="A0A1S3JHL7"/>
<comment type="subcellular location">
    <subcellularLocation>
        <location evidence="1">Mitochondrion</location>
    </subcellularLocation>
</comment>
<dbReference type="OMA" id="SFQIHNP"/>
<dbReference type="Pfam" id="PF01521">
    <property type="entry name" value="Fe-S_biosyn"/>
    <property type="match status" value="1"/>
</dbReference>
<evidence type="ECO:0000256" key="6">
    <source>
        <dbReference type="ARBA" id="ARBA00057540"/>
    </source>
</evidence>
<evidence type="ECO:0000256" key="7">
    <source>
        <dbReference type="ARBA" id="ARBA00073313"/>
    </source>
</evidence>
<accession>A0A1S3JHL7</accession>
<dbReference type="PANTHER" id="PTHR43011">
    <property type="entry name" value="IRON-SULFUR CLUSTER ASSEMBLY 2 HOMOLOG, MITOCHONDRIAL"/>
    <property type="match status" value="1"/>
</dbReference>
<dbReference type="GO" id="GO:0051539">
    <property type="term" value="F:4 iron, 4 sulfur cluster binding"/>
    <property type="evidence" value="ECO:0007669"/>
    <property type="project" value="TreeGrafter"/>
</dbReference>
<keyword evidence="3" id="KW-0479">Metal-binding</keyword>
<comment type="function">
    <text evidence="6">Involved in the maturation of mitochondrial 4Fe-4S proteins functioning late in the iron-sulfur cluster assembly pathway. May be involved in the binding of an intermediate of Fe/S cluster assembly.</text>
</comment>
<evidence type="ECO:0000256" key="9">
    <source>
        <dbReference type="ARBA" id="ARBA00093471"/>
    </source>
</evidence>
<evidence type="ECO:0000256" key="3">
    <source>
        <dbReference type="ARBA" id="ARBA00022723"/>
    </source>
</evidence>
<name>A0A1S3JHL7_LINAN</name>
<keyword evidence="4" id="KW-0408">Iron</keyword>
<dbReference type="GO" id="GO:0005506">
    <property type="term" value="F:iron ion binding"/>
    <property type="evidence" value="ECO:0007669"/>
    <property type="project" value="TreeGrafter"/>
</dbReference>
<feature type="domain" description="Core" evidence="10">
    <location>
        <begin position="63"/>
        <end position="162"/>
    </location>
</feature>
<dbReference type="GeneID" id="106173310"/>
<keyword evidence="11" id="KW-1185">Reference proteome</keyword>
<comment type="similarity">
    <text evidence="2">Belongs to the HesB/IscA family.</text>
</comment>
<dbReference type="STRING" id="7574.A0A1S3JHL7"/>
<evidence type="ECO:0000313" key="11">
    <source>
        <dbReference type="Proteomes" id="UP000085678"/>
    </source>
</evidence>
<dbReference type="InterPro" id="IPR017870">
    <property type="entry name" value="FeS_cluster_insertion_CS"/>
</dbReference>
<evidence type="ECO:0000313" key="12">
    <source>
        <dbReference type="RefSeq" id="XP_013409853.1"/>
    </source>
</evidence>
<dbReference type="FunCoup" id="A0A1S3JHL7">
    <property type="interactions" value="1191"/>
</dbReference>
<dbReference type="GO" id="GO:0016226">
    <property type="term" value="P:iron-sulfur cluster assembly"/>
    <property type="evidence" value="ECO:0007669"/>
    <property type="project" value="InterPro"/>
</dbReference>
<dbReference type="InterPro" id="IPR035903">
    <property type="entry name" value="HesB-like_dom_sf"/>
</dbReference>
<dbReference type="PROSITE" id="PS01152">
    <property type="entry name" value="HESB"/>
    <property type="match status" value="1"/>
</dbReference>
<dbReference type="InterPro" id="IPR000361">
    <property type="entry name" value="ATAP_core_dom"/>
</dbReference>
<dbReference type="Proteomes" id="UP000085678">
    <property type="component" value="Unplaced"/>
</dbReference>
<comment type="subunit">
    <text evidence="9">Heterotetramer; forms a dimer of dimers with IBA57. Interacts with [2Fe-2S]-ISCA2 forming the heterodimer [2Fe- 2S]-ISCA2-IBA57 complex; [2Fe-2S] cluster binding is absolutely required to promote the complex formation.</text>
</comment>
<evidence type="ECO:0000256" key="5">
    <source>
        <dbReference type="ARBA" id="ARBA00023128"/>
    </source>
</evidence>
<dbReference type="SUPFAM" id="SSF89360">
    <property type="entry name" value="HesB-like domain"/>
    <property type="match status" value="1"/>
</dbReference>
<evidence type="ECO:0000256" key="2">
    <source>
        <dbReference type="ARBA" id="ARBA00006718"/>
    </source>
</evidence>
<organism evidence="11 12">
    <name type="scientific">Lingula anatina</name>
    <name type="common">Brachiopod</name>
    <name type="synonym">Lingula unguis</name>
    <dbReference type="NCBI Taxonomy" id="7574"/>
    <lineage>
        <taxon>Eukaryota</taxon>
        <taxon>Metazoa</taxon>
        <taxon>Spiralia</taxon>
        <taxon>Lophotrochozoa</taxon>
        <taxon>Brachiopoda</taxon>
        <taxon>Linguliformea</taxon>
        <taxon>Lingulata</taxon>
        <taxon>Lingulida</taxon>
        <taxon>Linguloidea</taxon>
        <taxon>Lingulidae</taxon>
        <taxon>Lingula</taxon>
    </lineage>
</organism>
<dbReference type="AlphaFoldDB" id="A0A1S3JHL7"/>
<gene>
    <name evidence="12" type="primary">LOC106173310</name>
</gene>
<evidence type="ECO:0000256" key="8">
    <source>
        <dbReference type="ARBA" id="ARBA00077082"/>
    </source>
</evidence>
<dbReference type="Gene3D" id="2.60.300.12">
    <property type="entry name" value="HesB-like domain"/>
    <property type="match status" value="1"/>
</dbReference>
<dbReference type="GO" id="GO:0120510">
    <property type="term" value="C:mitochondrial [4Fe-4S] assembly complex"/>
    <property type="evidence" value="ECO:0007669"/>
    <property type="project" value="UniProtKB-ARBA"/>
</dbReference>